<reference evidence="1" key="1">
    <citation type="submission" date="2011-05" db="EMBL/GenBank/DDBJ databases">
        <title>Unity in variety -- the pan-genome of the Chlamydiae.</title>
        <authorList>
            <person name="Collingro A."/>
            <person name="Tischler P."/>
            <person name="Weinmaier T."/>
            <person name="Penz T."/>
            <person name="Heinz E."/>
            <person name="Brunham R.C."/>
            <person name="Read T.D."/>
            <person name="Bavoil P.M."/>
            <person name="Sachse K."/>
            <person name="Kahane S."/>
            <person name="Friedman M.G."/>
            <person name="Rattei T."/>
            <person name="Myers G.S.A."/>
            <person name="Horn M."/>
        </authorList>
    </citation>
    <scope>NUCLEOTIDE SEQUENCE</scope>
    <source>
        <strain evidence="1">2032/99</strain>
    </source>
</reference>
<dbReference type="AlphaFoldDB" id="F8LB14"/>
<evidence type="ECO:0000313" key="1">
    <source>
        <dbReference type="EMBL" id="CCB90678.1"/>
    </source>
</evidence>
<sequence>MRCVFLKKAVLQNDHSCRPYHPKELRLYRSKSMLIKALISAQLPDADCYRNLI</sequence>
<name>F8LB14_9BACT</name>
<dbReference type="EMBL" id="FR872633">
    <property type="protein sequence ID" value="CCB90678.1"/>
    <property type="molecule type" value="Genomic_DNA"/>
</dbReference>
<accession>F8LB14</accession>
<protein>
    <submittedName>
        <fullName evidence="1">Uncharacterized protein</fullName>
    </submittedName>
</protein>
<proteinExistence type="predicted"/>
<organism evidence="1">
    <name type="scientific">Waddlia chondrophila 2032/99</name>
    <dbReference type="NCBI Taxonomy" id="765953"/>
    <lineage>
        <taxon>Bacteria</taxon>
        <taxon>Pseudomonadati</taxon>
        <taxon>Chlamydiota</taxon>
        <taxon>Chlamydiia</taxon>
        <taxon>Parachlamydiales</taxon>
        <taxon>Waddliaceae</taxon>
        <taxon>Waddlia</taxon>
    </lineage>
</organism>
<gene>
    <name evidence="1" type="ORF">WCH_AF03960</name>
</gene>